<comment type="similarity">
    <text evidence="3 9">Belongs to the polyadenylate-binding protein type-1 family.</text>
</comment>
<dbReference type="InterPro" id="IPR036053">
    <property type="entry name" value="PABP-dom"/>
</dbReference>
<dbReference type="SUPFAM" id="SSF54928">
    <property type="entry name" value="RNA-binding domain, RBD"/>
    <property type="match status" value="3"/>
</dbReference>
<evidence type="ECO:0000259" key="11">
    <source>
        <dbReference type="PROSITE" id="PS50102"/>
    </source>
</evidence>
<feature type="domain" description="RRM" evidence="11">
    <location>
        <begin position="348"/>
        <end position="426"/>
    </location>
</feature>
<evidence type="ECO:0000256" key="6">
    <source>
        <dbReference type="ARBA" id="ARBA00022884"/>
    </source>
</evidence>
<feature type="region of interest" description="Disordered" evidence="10">
    <location>
        <begin position="286"/>
        <end position="313"/>
    </location>
</feature>
<dbReference type="FunFam" id="1.10.1900.10:FF:000004">
    <property type="entry name" value="Polyadenylate-binding protein"/>
    <property type="match status" value="1"/>
</dbReference>
<evidence type="ECO:0000256" key="9">
    <source>
        <dbReference type="RuleBase" id="RU362004"/>
    </source>
</evidence>
<dbReference type="Pfam" id="PF00658">
    <property type="entry name" value="MLLE"/>
    <property type="match status" value="1"/>
</dbReference>
<dbReference type="SUPFAM" id="SSF63570">
    <property type="entry name" value="PABC (PABP) domain"/>
    <property type="match status" value="1"/>
</dbReference>
<evidence type="ECO:0000313" key="13">
    <source>
        <dbReference type="EMBL" id="KAF4657311.1"/>
    </source>
</evidence>
<dbReference type="PROSITE" id="PS50102">
    <property type="entry name" value="RRM"/>
    <property type="match status" value="4"/>
</dbReference>
<evidence type="ECO:0000313" key="15">
    <source>
        <dbReference type="Proteomes" id="UP000570595"/>
    </source>
</evidence>
<dbReference type="FunFam" id="3.30.70.330:FF:000651">
    <property type="entry name" value="Poly(A) binding protein cytoplasmic 1 like"/>
    <property type="match status" value="1"/>
</dbReference>
<dbReference type="Pfam" id="PF00076">
    <property type="entry name" value="RRM_1"/>
    <property type="match status" value="4"/>
</dbReference>
<dbReference type="FunFam" id="3.30.70.330:FF:000385">
    <property type="entry name" value="Polyadenylate-binding protein"/>
    <property type="match status" value="1"/>
</dbReference>
<evidence type="ECO:0000256" key="5">
    <source>
        <dbReference type="ARBA" id="ARBA00022737"/>
    </source>
</evidence>
<dbReference type="SMART" id="SM00360">
    <property type="entry name" value="RRM"/>
    <property type="match status" value="4"/>
</dbReference>
<feature type="region of interest" description="Disordered" evidence="10">
    <location>
        <begin position="1"/>
        <end position="34"/>
    </location>
</feature>
<comment type="subcellular location">
    <subcellularLocation>
        <location evidence="2 9">Cytoplasm</location>
    </subcellularLocation>
    <subcellularLocation>
        <location evidence="1">Nucleus</location>
    </subcellularLocation>
</comment>
<dbReference type="GO" id="GO:0005737">
    <property type="term" value="C:cytoplasm"/>
    <property type="evidence" value="ECO:0007669"/>
    <property type="project" value="UniProtKB-SubCell"/>
</dbReference>
<dbReference type="NCBIfam" id="TIGR01628">
    <property type="entry name" value="PABP-1234"/>
    <property type="match status" value="1"/>
</dbReference>
<dbReference type="AlphaFoldDB" id="A0A7J6LDX3"/>
<dbReference type="FunFam" id="3.30.70.330:FF:000003">
    <property type="entry name" value="Polyadenylate-binding protein"/>
    <property type="match status" value="1"/>
</dbReference>
<feature type="compositionally biased region" description="Basic and acidic residues" evidence="10">
    <location>
        <begin position="286"/>
        <end position="301"/>
    </location>
</feature>
<comment type="function">
    <text evidence="9">Binds the poly(A) tail of mRNA.</text>
</comment>
<dbReference type="InterPro" id="IPR035979">
    <property type="entry name" value="RBD_domain_sf"/>
</dbReference>
<name>A0A7J6LDX3_PEROL</name>
<dbReference type="InterPro" id="IPR006515">
    <property type="entry name" value="PABP_1234"/>
</dbReference>
<dbReference type="InterPro" id="IPR045305">
    <property type="entry name" value="RRM2_I_PABPs"/>
</dbReference>
<organism evidence="13 15">
    <name type="scientific">Perkinsus olseni</name>
    <name type="common">Perkinsus atlanticus</name>
    <dbReference type="NCBI Taxonomy" id="32597"/>
    <lineage>
        <taxon>Eukaryota</taxon>
        <taxon>Sar</taxon>
        <taxon>Alveolata</taxon>
        <taxon>Perkinsozoa</taxon>
        <taxon>Perkinsea</taxon>
        <taxon>Perkinsida</taxon>
        <taxon>Perkinsidae</taxon>
        <taxon>Perkinsus</taxon>
    </lineage>
</organism>
<feature type="compositionally biased region" description="Polar residues" evidence="10">
    <location>
        <begin position="1"/>
        <end position="10"/>
    </location>
</feature>
<proteinExistence type="inferred from homology"/>
<dbReference type="Proteomes" id="UP000570595">
    <property type="component" value="Unassembled WGS sequence"/>
</dbReference>
<dbReference type="EMBL" id="JABAHT010000361">
    <property type="protein sequence ID" value="KAF4657311.1"/>
    <property type="molecule type" value="Genomic_DNA"/>
</dbReference>
<dbReference type="Gene3D" id="1.10.1900.10">
    <property type="entry name" value="c-terminal domain of poly(a) binding protein"/>
    <property type="match status" value="1"/>
</dbReference>
<dbReference type="CDD" id="cd12379">
    <property type="entry name" value="RRM2_I_PABPs"/>
    <property type="match status" value="1"/>
</dbReference>
<feature type="domain" description="PABC" evidence="12">
    <location>
        <begin position="574"/>
        <end position="648"/>
    </location>
</feature>
<dbReference type="PANTHER" id="PTHR48025">
    <property type="entry name" value="OS02G0815200 PROTEIN"/>
    <property type="match status" value="1"/>
</dbReference>
<keyword evidence="4 9" id="KW-0963">Cytoplasm</keyword>
<evidence type="ECO:0000256" key="1">
    <source>
        <dbReference type="ARBA" id="ARBA00004123"/>
    </source>
</evidence>
<sequence>MATVAQQNTNAPVAEETAAATAAAAPASTQQQQQQQPAAQFASLYVGDLKPEVTEAMLYEVFNGVGPVASIRVCRDSVTRRSLGYAYVNFHNVADAERALDTLNYSPIRGKQCRIMWSHRDPTLRKSGNANVFVKNLDKTIDNKALYDTFSLFGNILSCKVATDDDGKSRGYGFVHFENDESAQKAISKLNGMMIGDKAVYVGPFQKHAERAEQHGDEPRKFTNVYIKHLPDSWTTEEDVQKAFEQFGKITSVAIQTDRKGRRFAFVNFEEFDEAAKAVEAMNGKDMRTQEEIDDDAAKDQEEPEESGDEMPEYKLYVSRAQTKAERSAELRNKFQAKNTEKAGNQSCNLYVKNLPEDVDDEKLRQMFEQFGEITSPKVMVDENTGVSRGFGFVCFAHQADAEKAIQAMHLKLYGGKPLFVAVAEKRDARIERLQQRYRAGIPMGGFQQQNYQGYRGPRNFNAPNPSPMYYSGGQNRQGGMMQGPPGGFVGGPRGPMGAQRGPMMGGGYPVNRGPRPTGPNMMPMNQPPRGNFPPQQRFPGQQGAPFMGQQGGMPPRMMPEQHNMPAAAMHQNAPPMTAAALASAPPGLQKQMLGERLFTLISKYQPTLAGKITGMMLEMDNSELLMLIDSDQQLRMKIDEAVRVLQH</sequence>
<keyword evidence="6 8" id="KW-0694">RNA-binding</keyword>
<reference evidence="15 16" key="1">
    <citation type="submission" date="2020-04" db="EMBL/GenBank/DDBJ databases">
        <title>Perkinsus olseni comparative genomics.</title>
        <authorList>
            <person name="Bogema D.R."/>
        </authorList>
    </citation>
    <scope>NUCLEOTIDE SEQUENCE [LARGE SCALE GENOMIC DNA]</scope>
    <source>
        <strain evidence="13">ATCC PRA-179</strain>
        <strain evidence="14">ATCC PRA-31</strain>
    </source>
</reference>
<dbReference type="InterPro" id="IPR012677">
    <property type="entry name" value="Nucleotide-bd_a/b_plait_sf"/>
</dbReference>
<dbReference type="SMART" id="SM00361">
    <property type="entry name" value="RRM_1"/>
    <property type="match status" value="3"/>
</dbReference>
<gene>
    <name evidence="13" type="primary">PAB1_1</name>
    <name evidence="14" type="ORF">FOL46_005853</name>
    <name evidence="13" type="ORF">FOZ61_006360</name>
</gene>
<dbReference type="InterPro" id="IPR000504">
    <property type="entry name" value="RRM_dom"/>
</dbReference>
<dbReference type="GO" id="GO:0005634">
    <property type="term" value="C:nucleus"/>
    <property type="evidence" value="ECO:0007669"/>
    <property type="project" value="UniProtKB-SubCell"/>
</dbReference>
<dbReference type="OrthoDB" id="19742at2759"/>
<evidence type="ECO:0000256" key="4">
    <source>
        <dbReference type="ARBA" id="ARBA00022490"/>
    </source>
</evidence>
<evidence type="ECO:0000256" key="7">
    <source>
        <dbReference type="ARBA" id="ARBA00023242"/>
    </source>
</evidence>
<evidence type="ECO:0000256" key="3">
    <source>
        <dbReference type="ARBA" id="ARBA00008557"/>
    </source>
</evidence>
<dbReference type="EMBL" id="JABANN010000365">
    <property type="protein sequence ID" value="KAF4661124.1"/>
    <property type="molecule type" value="Genomic_DNA"/>
</dbReference>
<feature type="compositionally biased region" description="Low complexity" evidence="10">
    <location>
        <begin position="11"/>
        <end position="34"/>
    </location>
</feature>
<feature type="domain" description="RRM" evidence="11">
    <location>
        <begin position="130"/>
        <end position="207"/>
    </location>
</feature>
<feature type="domain" description="RRM" evidence="11">
    <location>
        <begin position="223"/>
        <end position="300"/>
    </location>
</feature>
<dbReference type="Proteomes" id="UP000572268">
    <property type="component" value="Unassembled WGS sequence"/>
</dbReference>
<keyword evidence="5" id="KW-0677">Repeat</keyword>
<evidence type="ECO:0000256" key="10">
    <source>
        <dbReference type="SAM" id="MobiDB-lite"/>
    </source>
</evidence>
<evidence type="ECO:0000256" key="2">
    <source>
        <dbReference type="ARBA" id="ARBA00004496"/>
    </source>
</evidence>
<comment type="caution">
    <text evidence="13">The sequence shown here is derived from an EMBL/GenBank/DDBJ whole genome shotgun (WGS) entry which is preliminary data.</text>
</comment>
<keyword evidence="7" id="KW-0539">Nucleus</keyword>
<dbReference type="InterPro" id="IPR003954">
    <property type="entry name" value="RRM_euk-type"/>
</dbReference>
<evidence type="ECO:0000259" key="12">
    <source>
        <dbReference type="PROSITE" id="PS51309"/>
    </source>
</evidence>
<dbReference type="GO" id="GO:0003723">
    <property type="term" value="F:RNA binding"/>
    <property type="evidence" value="ECO:0007669"/>
    <property type="project" value="UniProtKB-UniRule"/>
</dbReference>
<dbReference type="InterPro" id="IPR002004">
    <property type="entry name" value="PABP_HYD_C"/>
</dbReference>
<feature type="compositionally biased region" description="Acidic residues" evidence="10">
    <location>
        <begin position="302"/>
        <end position="311"/>
    </location>
</feature>
<dbReference type="PANTHER" id="PTHR48025:SF1">
    <property type="entry name" value="RRM DOMAIN-CONTAINING PROTEIN"/>
    <property type="match status" value="1"/>
</dbReference>
<evidence type="ECO:0000313" key="14">
    <source>
        <dbReference type="EMBL" id="KAF4661124.1"/>
    </source>
</evidence>
<protein>
    <recommendedName>
        <fullName evidence="9">Polyadenylate-binding protein</fullName>
        <shortName evidence="9">PABP</shortName>
    </recommendedName>
</protein>
<accession>A0A7J6LDX3</accession>
<evidence type="ECO:0000313" key="16">
    <source>
        <dbReference type="Proteomes" id="UP000572268"/>
    </source>
</evidence>
<dbReference type="Gene3D" id="3.30.70.330">
    <property type="match status" value="4"/>
</dbReference>
<feature type="domain" description="RRM" evidence="11">
    <location>
        <begin position="42"/>
        <end position="120"/>
    </location>
</feature>
<dbReference type="PROSITE" id="PS51309">
    <property type="entry name" value="PABC"/>
    <property type="match status" value="1"/>
</dbReference>
<dbReference type="InterPro" id="IPR034364">
    <property type="entry name" value="PABP_RRM1"/>
</dbReference>
<dbReference type="CDD" id="cd12378">
    <property type="entry name" value="RRM1_I_PABPs"/>
    <property type="match status" value="1"/>
</dbReference>
<evidence type="ECO:0000256" key="8">
    <source>
        <dbReference type="PROSITE-ProRule" id="PRU00176"/>
    </source>
</evidence>
<dbReference type="InterPro" id="IPR050502">
    <property type="entry name" value="Euk_RNA-bind_prot"/>
</dbReference>
<dbReference type="SMART" id="SM00517">
    <property type="entry name" value="PolyA"/>
    <property type="match status" value="1"/>
</dbReference>